<dbReference type="AlphaFoldDB" id="A0A0W8FF09"/>
<organism evidence="1">
    <name type="scientific">hydrocarbon metagenome</name>
    <dbReference type="NCBI Taxonomy" id="938273"/>
    <lineage>
        <taxon>unclassified sequences</taxon>
        <taxon>metagenomes</taxon>
        <taxon>ecological metagenomes</taxon>
    </lineage>
</organism>
<dbReference type="EMBL" id="LNQE01001283">
    <property type="protein sequence ID" value="KUG19497.1"/>
    <property type="molecule type" value="Genomic_DNA"/>
</dbReference>
<evidence type="ECO:0000313" key="1">
    <source>
        <dbReference type="EMBL" id="KUG19497.1"/>
    </source>
</evidence>
<protein>
    <submittedName>
        <fullName evidence="1">Uncharacterized protein</fullName>
    </submittedName>
</protein>
<accession>A0A0W8FF09</accession>
<comment type="caution">
    <text evidence="1">The sequence shown here is derived from an EMBL/GenBank/DDBJ whole genome shotgun (WGS) entry which is preliminary data.</text>
</comment>
<name>A0A0W8FF09_9ZZZZ</name>
<gene>
    <name evidence="1" type="ORF">ASZ90_010785</name>
</gene>
<proteinExistence type="predicted"/>
<sequence length="73" mass="8339">MHAAAALWSGERCRKCARPTGRQTHPCTLADRRRTLREFSDTKYRSNGGEPAFLVWMRLIACERQQSLETTGT</sequence>
<reference evidence="1" key="1">
    <citation type="journal article" date="2015" name="Proc. Natl. Acad. Sci. U.S.A.">
        <title>Networks of energetic and metabolic interactions define dynamics in microbial communities.</title>
        <authorList>
            <person name="Embree M."/>
            <person name="Liu J.K."/>
            <person name="Al-Bassam M.M."/>
            <person name="Zengler K."/>
        </authorList>
    </citation>
    <scope>NUCLEOTIDE SEQUENCE</scope>
</reference>